<protein>
    <recommendedName>
        <fullName evidence="3">Addiction module protein</fullName>
    </recommendedName>
</protein>
<dbReference type="EMBL" id="JAULSJ010000015">
    <property type="protein sequence ID" value="MDO3425490.1"/>
    <property type="molecule type" value="Genomic_DNA"/>
</dbReference>
<keyword evidence="2" id="KW-1185">Reference proteome</keyword>
<gene>
    <name evidence="1" type="ORF">QWT87_11365</name>
</gene>
<evidence type="ECO:0000313" key="1">
    <source>
        <dbReference type="EMBL" id="MDO3425490.1"/>
    </source>
</evidence>
<dbReference type="RefSeq" id="WP_302716173.1">
    <property type="nucleotide sequence ID" value="NZ_JAULSJ010000015.1"/>
</dbReference>
<evidence type="ECO:0008006" key="3">
    <source>
        <dbReference type="Google" id="ProtNLM"/>
    </source>
</evidence>
<organism evidence="1 2">
    <name type="scientific">Chryseobacterium urinae</name>
    <dbReference type="NCBI Taxonomy" id="3058400"/>
    <lineage>
        <taxon>Bacteria</taxon>
        <taxon>Pseudomonadati</taxon>
        <taxon>Bacteroidota</taxon>
        <taxon>Flavobacteriia</taxon>
        <taxon>Flavobacteriales</taxon>
        <taxon>Weeksellaceae</taxon>
        <taxon>Chryseobacterium group</taxon>
        <taxon>Chryseobacterium</taxon>
    </lineage>
</organism>
<dbReference type="Proteomes" id="UP001168128">
    <property type="component" value="Unassembled WGS sequence"/>
</dbReference>
<reference evidence="1" key="1">
    <citation type="submission" date="2023-07" db="EMBL/GenBank/DDBJ databases">
        <title>AMR profile of multidrug- resistance Chryseobacterium gambrini related strain.</title>
        <authorList>
            <person name="Kirdat K."/>
            <person name="Bhatt A."/>
            <person name="Kuyare S."/>
            <person name="Yadav A."/>
        </authorList>
    </citation>
    <scope>NUCLEOTIDE SEQUENCE</scope>
    <source>
        <strain evidence="1">APV-1</strain>
    </source>
</reference>
<comment type="caution">
    <text evidence="1">The sequence shown here is derived from an EMBL/GenBank/DDBJ whole genome shotgun (WGS) entry which is preliminary data.</text>
</comment>
<sequence length="49" mass="5772">MEAVILNPTEYEYFQQLQKAEEWRLDIEEAKKNSPVFDNAEDLLSELLA</sequence>
<proteinExistence type="predicted"/>
<evidence type="ECO:0000313" key="2">
    <source>
        <dbReference type="Proteomes" id="UP001168128"/>
    </source>
</evidence>
<name>A0ABT8U356_9FLAO</name>
<accession>A0ABT8U356</accession>